<feature type="domain" description="F-box" evidence="1">
    <location>
        <begin position="19"/>
        <end position="52"/>
    </location>
</feature>
<protein>
    <recommendedName>
        <fullName evidence="1">F-box domain-containing protein</fullName>
    </recommendedName>
</protein>
<gene>
    <name evidence="2" type="ORF">AFUS01_LOCUS23668</name>
</gene>
<dbReference type="Proteomes" id="UP000708208">
    <property type="component" value="Unassembled WGS sequence"/>
</dbReference>
<dbReference type="InterPro" id="IPR001810">
    <property type="entry name" value="F-box_dom"/>
</dbReference>
<accession>A0A8J2KFG8</accession>
<organism evidence="2 3">
    <name type="scientific">Allacma fusca</name>
    <dbReference type="NCBI Taxonomy" id="39272"/>
    <lineage>
        <taxon>Eukaryota</taxon>
        <taxon>Metazoa</taxon>
        <taxon>Ecdysozoa</taxon>
        <taxon>Arthropoda</taxon>
        <taxon>Hexapoda</taxon>
        <taxon>Collembola</taxon>
        <taxon>Symphypleona</taxon>
        <taxon>Sminthuridae</taxon>
        <taxon>Allacma</taxon>
    </lineage>
</organism>
<keyword evidence="3" id="KW-1185">Reference proteome</keyword>
<dbReference type="AlphaFoldDB" id="A0A8J2KFG8"/>
<reference evidence="2" key="1">
    <citation type="submission" date="2021-06" db="EMBL/GenBank/DDBJ databases">
        <authorList>
            <person name="Hodson N. C."/>
            <person name="Mongue J. A."/>
            <person name="Jaron S. K."/>
        </authorList>
    </citation>
    <scope>NUCLEOTIDE SEQUENCE</scope>
</reference>
<feature type="non-terminal residue" evidence="2">
    <location>
        <position position="362"/>
    </location>
</feature>
<dbReference type="Pfam" id="PF12937">
    <property type="entry name" value="F-box-like"/>
    <property type="match status" value="1"/>
</dbReference>
<evidence type="ECO:0000313" key="3">
    <source>
        <dbReference type="Proteomes" id="UP000708208"/>
    </source>
</evidence>
<sequence length="362" mass="42377">ELQETALFKSKILSNPLLVFEIFNHLSDSDLLSCSLVCKKSNAISREILHRHRRTFINLSSIDGIKSLESLIELIDSPTLGNNHPFNGVKFDFSDDHFHIFKKKFKTTQKNKERTFQLLAQIFQKIQVKNIILNFSQVNWESQKMVFKTFFLLIPVERIEFFKTQGITLDWTTVMELLGGKQFLNLKYLETSRFYIQSPSRVKMVLEVCPSMTEWHMPLFHGSVRDFVETGRVSMIKRLEFCGAIIFKEMLLIEEASPILRELEISCDFKIFGSAYIQSISRIIAANVQSLEVFRFYSIALLEEFLQTDEFPPLVNVRRIHIRSYRYFMPDRVEGIIQSPDYGRIFPNVQLPWLRGHLSNEL</sequence>
<proteinExistence type="predicted"/>
<evidence type="ECO:0000259" key="1">
    <source>
        <dbReference type="Pfam" id="PF12937"/>
    </source>
</evidence>
<comment type="caution">
    <text evidence="2">The sequence shown here is derived from an EMBL/GenBank/DDBJ whole genome shotgun (WGS) entry which is preliminary data.</text>
</comment>
<dbReference type="EMBL" id="CAJVCH010287332">
    <property type="protein sequence ID" value="CAG7785016.1"/>
    <property type="molecule type" value="Genomic_DNA"/>
</dbReference>
<evidence type="ECO:0000313" key="2">
    <source>
        <dbReference type="EMBL" id="CAG7785016.1"/>
    </source>
</evidence>
<name>A0A8J2KFG8_9HEXA</name>